<gene>
    <name evidence="1" type="ORF">LCGC14_1963000</name>
</gene>
<dbReference type="AlphaFoldDB" id="A0A0F9IB49"/>
<accession>A0A0F9IB49</accession>
<sequence length="137" mass="16183">MNSLNVNLDPYFEEFFTESLLSFFDKIKEGIIQKREDSSMIKLIEKKFLIYTNCNDIQYASVIDCKEQFLAVEENKGLFNAVKESIILPIFYNNFESTRDFDYLKIINDIIASAINLFFKLAMDFVKNPEELFLRKE</sequence>
<organism evidence="1">
    <name type="scientific">marine sediment metagenome</name>
    <dbReference type="NCBI Taxonomy" id="412755"/>
    <lineage>
        <taxon>unclassified sequences</taxon>
        <taxon>metagenomes</taxon>
        <taxon>ecological metagenomes</taxon>
    </lineage>
</organism>
<proteinExistence type="predicted"/>
<comment type="caution">
    <text evidence="1">The sequence shown here is derived from an EMBL/GenBank/DDBJ whole genome shotgun (WGS) entry which is preliminary data.</text>
</comment>
<protein>
    <submittedName>
        <fullName evidence="1">Uncharacterized protein</fullName>
    </submittedName>
</protein>
<name>A0A0F9IB49_9ZZZZ</name>
<reference evidence="1" key="1">
    <citation type="journal article" date="2015" name="Nature">
        <title>Complex archaea that bridge the gap between prokaryotes and eukaryotes.</title>
        <authorList>
            <person name="Spang A."/>
            <person name="Saw J.H."/>
            <person name="Jorgensen S.L."/>
            <person name="Zaremba-Niedzwiedzka K."/>
            <person name="Martijn J."/>
            <person name="Lind A.E."/>
            <person name="van Eijk R."/>
            <person name="Schleper C."/>
            <person name="Guy L."/>
            <person name="Ettema T.J."/>
        </authorList>
    </citation>
    <scope>NUCLEOTIDE SEQUENCE</scope>
</reference>
<evidence type="ECO:0000313" key="1">
    <source>
        <dbReference type="EMBL" id="KKL84612.1"/>
    </source>
</evidence>
<dbReference type="EMBL" id="LAZR01021654">
    <property type="protein sequence ID" value="KKL84612.1"/>
    <property type="molecule type" value="Genomic_DNA"/>
</dbReference>